<feature type="compositionally biased region" description="Basic and acidic residues" evidence="1">
    <location>
        <begin position="312"/>
        <end position="321"/>
    </location>
</feature>
<feature type="region of interest" description="Disordered" evidence="1">
    <location>
        <begin position="403"/>
        <end position="428"/>
    </location>
</feature>
<feature type="compositionally biased region" description="Basic and acidic residues" evidence="1">
    <location>
        <begin position="405"/>
        <end position="417"/>
    </location>
</feature>
<organism evidence="2 3">
    <name type="scientific">Arthrobotrys conoides</name>
    <dbReference type="NCBI Taxonomy" id="74498"/>
    <lineage>
        <taxon>Eukaryota</taxon>
        <taxon>Fungi</taxon>
        <taxon>Dikarya</taxon>
        <taxon>Ascomycota</taxon>
        <taxon>Pezizomycotina</taxon>
        <taxon>Orbiliomycetes</taxon>
        <taxon>Orbiliales</taxon>
        <taxon>Orbiliaceae</taxon>
        <taxon>Arthrobotrys</taxon>
    </lineage>
</organism>
<reference evidence="2 3" key="1">
    <citation type="submission" date="2019-10" db="EMBL/GenBank/DDBJ databases">
        <authorList>
            <person name="Palmer J.M."/>
        </authorList>
    </citation>
    <scope>NUCLEOTIDE SEQUENCE [LARGE SCALE GENOMIC DNA]</scope>
    <source>
        <strain evidence="2 3">TWF506</strain>
    </source>
</reference>
<dbReference type="EMBL" id="JAVHJM010000003">
    <property type="protein sequence ID" value="KAK6516175.1"/>
    <property type="molecule type" value="Genomic_DNA"/>
</dbReference>
<evidence type="ECO:0000313" key="3">
    <source>
        <dbReference type="Proteomes" id="UP001307849"/>
    </source>
</evidence>
<evidence type="ECO:0000313" key="2">
    <source>
        <dbReference type="EMBL" id="KAK6516175.1"/>
    </source>
</evidence>
<feature type="region of interest" description="Disordered" evidence="1">
    <location>
        <begin position="285"/>
        <end position="352"/>
    </location>
</feature>
<comment type="caution">
    <text evidence="2">The sequence shown here is derived from an EMBL/GenBank/DDBJ whole genome shotgun (WGS) entry which is preliminary data.</text>
</comment>
<feature type="region of interest" description="Disordered" evidence="1">
    <location>
        <begin position="23"/>
        <end position="95"/>
    </location>
</feature>
<dbReference type="AlphaFoldDB" id="A0AAN8N8D1"/>
<proteinExistence type="predicted"/>
<feature type="compositionally biased region" description="Polar residues" evidence="1">
    <location>
        <begin position="23"/>
        <end position="54"/>
    </location>
</feature>
<feature type="compositionally biased region" description="Basic and acidic residues" evidence="1">
    <location>
        <begin position="129"/>
        <end position="138"/>
    </location>
</feature>
<evidence type="ECO:0000256" key="1">
    <source>
        <dbReference type="SAM" id="MobiDB-lite"/>
    </source>
</evidence>
<protein>
    <submittedName>
        <fullName evidence="2">Uncharacterized protein</fullName>
    </submittedName>
</protein>
<name>A0AAN8N8D1_9PEZI</name>
<feature type="compositionally biased region" description="Low complexity" evidence="1">
    <location>
        <begin position="75"/>
        <end position="88"/>
    </location>
</feature>
<sequence length="428" mass="48427">MAATLMPFRGPEQELFAHLRSFESYQSSKTTPTSSQDIPRSKNLNRQQQLTSDLQDFISDGEIDTMSNRWTSEYPSPGSRPRPRSSSPCNRIYTETPACTIEDLRRILARQKNVVMQDMPGTTTSGKSGSEEKPDNKPGKRPSLGRKYSSLIDTDAPGRPHTRKRADPGTRIRARSSESATSLHSSIPTTSTASNSRSTSASNSFESSTRTTTSRPLQPILKPSDSRPQRPRHKPRVSFSTEDQVVTFEQQDETPIKDARSLWRVDSLPRRTDWEEQMATLSLNQSSARKYHRSQDKYPGRARHSPNTALGKGKETDKEISSRATGLILDGGLRGSKSPTSRPETSKYVPPWEKPLRDLHKHRHVDPNCGHEITDPMPCSCEDPDKIYEGRFSDCRQCRRRRLAKEREERTKREKDSTGWWSKLTGKG</sequence>
<feature type="compositionally biased region" description="Low complexity" evidence="1">
    <location>
        <begin position="189"/>
        <end position="215"/>
    </location>
</feature>
<gene>
    <name evidence="2" type="ORF">TWF506_006087</name>
</gene>
<accession>A0AAN8N8D1</accession>
<keyword evidence="3" id="KW-1185">Reference proteome</keyword>
<feature type="region of interest" description="Disordered" evidence="1">
    <location>
        <begin position="111"/>
        <end position="257"/>
    </location>
</feature>
<dbReference type="Proteomes" id="UP001307849">
    <property type="component" value="Unassembled WGS sequence"/>
</dbReference>
<feature type="compositionally biased region" description="Polar residues" evidence="1">
    <location>
        <begin position="65"/>
        <end position="74"/>
    </location>
</feature>
<feature type="compositionally biased region" description="Polar residues" evidence="1">
    <location>
        <begin position="238"/>
        <end position="249"/>
    </location>
</feature>
<feature type="compositionally biased region" description="Polar residues" evidence="1">
    <location>
        <begin position="177"/>
        <end position="188"/>
    </location>
</feature>